<proteinExistence type="predicted"/>
<dbReference type="EMBL" id="GBRH01191212">
    <property type="protein sequence ID" value="JAE06684.1"/>
    <property type="molecule type" value="Transcribed_RNA"/>
</dbReference>
<reference evidence="1" key="2">
    <citation type="journal article" date="2015" name="Data Brief">
        <title>Shoot transcriptome of the giant reed, Arundo donax.</title>
        <authorList>
            <person name="Barrero R.A."/>
            <person name="Guerrero F.D."/>
            <person name="Moolhuijzen P."/>
            <person name="Goolsby J.A."/>
            <person name="Tidwell J."/>
            <person name="Bellgard S.E."/>
            <person name="Bellgard M.I."/>
        </authorList>
    </citation>
    <scope>NUCLEOTIDE SEQUENCE</scope>
    <source>
        <tissue evidence="1">Shoot tissue taken approximately 20 cm above the soil surface</tissue>
    </source>
</reference>
<organism evidence="1">
    <name type="scientific">Arundo donax</name>
    <name type="common">Giant reed</name>
    <name type="synonym">Donax arundinaceus</name>
    <dbReference type="NCBI Taxonomy" id="35708"/>
    <lineage>
        <taxon>Eukaryota</taxon>
        <taxon>Viridiplantae</taxon>
        <taxon>Streptophyta</taxon>
        <taxon>Embryophyta</taxon>
        <taxon>Tracheophyta</taxon>
        <taxon>Spermatophyta</taxon>
        <taxon>Magnoliopsida</taxon>
        <taxon>Liliopsida</taxon>
        <taxon>Poales</taxon>
        <taxon>Poaceae</taxon>
        <taxon>PACMAD clade</taxon>
        <taxon>Arundinoideae</taxon>
        <taxon>Arundineae</taxon>
        <taxon>Arundo</taxon>
    </lineage>
</organism>
<evidence type="ECO:0000313" key="1">
    <source>
        <dbReference type="EMBL" id="JAE06684.1"/>
    </source>
</evidence>
<protein>
    <submittedName>
        <fullName evidence="1">Uncharacterized protein</fullName>
    </submittedName>
</protein>
<accession>A0A0A9F663</accession>
<sequence>MQYSSMGILQYTQIFPVYPIILTQGCRSVRNLERFNTPYYKRLGYAFWA</sequence>
<reference evidence="1" key="1">
    <citation type="submission" date="2014-09" db="EMBL/GenBank/DDBJ databases">
        <authorList>
            <person name="Magalhaes I.L.F."/>
            <person name="Oliveira U."/>
            <person name="Santos F.R."/>
            <person name="Vidigal T.H.D.A."/>
            <person name="Brescovit A.D."/>
            <person name="Santos A.J."/>
        </authorList>
    </citation>
    <scope>NUCLEOTIDE SEQUENCE</scope>
    <source>
        <tissue evidence="1">Shoot tissue taken approximately 20 cm above the soil surface</tissue>
    </source>
</reference>
<name>A0A0A9F663_ARUDO</name>
<dbReference type="AlphaFoldDB" id="A0A0A9F663"/>